<evidence type="ECO:0000313" key="2">
    <source>
        <dbReference type="EMBL" id="GIY42331.1"/>
    </source>
</evidence>
<feature type="region of interest" description="Disordered" evidence="1">
    <location>
        <begin position="20"/>
        <end position="60"/>
    </location>
</feature>
<organism evidence="2 3">
    <name type="scientific">Caerostris darwini</name>
    <dbReference type="NCBI Taxonomy" id="1538125"/>
    <lineage>
        <taxon>Eukaryota</taxon>
        <taxon>Metazoa</taxon>
        <taxon>Ecdysozoa</taxon>
        <taxon>Arthropoda</taxon>
        <taxon>Chelicerata</taxon>
        <taxon>Arachnida</taxon>
        <taxon>Araneae</taxon>
        <taxon>Araneomorphae</taxon>
        <taxon>Entelegynae</taxon>
        <taxon>Araneoidea</taxon>
        <taxon>Araneidae</taxon>
        <taxon>Caerostris</taxon>
    </lineage>
</organism>
<protein>
    <submittedName>
        <fullName evidence="2">Uncharacterized protein</fullName>
    </submittedName>
</protein>
<keyword evidence="3" id="KW-1185">Reference proteome</keyword>
<proteinExistence type="predicted"/>
<evidence type="ECO:0000313" key="3">
    <source>
        <dbReference type="Proteomes" id="UP001054837"/>
    </source>
</evidence>
<accession>A0AAV4TAQ2</accession>
<gene>
    <name evidence="2" type="ORF">CDAR_510781</name>
</gene>
<reference evidence="2 3" key="1">
    <citation type="submission" date="2021-06" db="EMBL/GenBank/DDBJ databases">
        <title>Caerostris darwini draft genome.</title>
        <authorList>
            <person name="Kono N."/>
            <person name="Arakawa K."/>
        </authorList>
    </citation>
    <scope>NUCLEOTIDE SEQUENCE [LARGE SCALE GENOMIC DNA]</scope>
</reference>
<comment type="caution">
    <text evidence="2">The sequence shown here is derived from an EMBL/GenBank/DDBJ whole genome shotgun (WGS) entry which is preliminary data.</text>
</comment>
<sequence length="90" mass="9715">MNEVANESLDIQSWRLNRGLHSQSGRRVSGRRTLSPAGVTFGVPGRLASRPQREPLPSGPIKSRPPCFACLTQSLTISIFQCLNASPAKG</sequence>
<evidence type="ECO:0000256" key="1">
    <source>
        <dbReference type="SAM" id="MobiDB-lite"/>
    </source>
</evidence>
<dbReference type="Proteomes" id="UP001054837">
    <property type="component" value="Unassembled WGS sequence"/>
</dbReference>
<name>A0AAV4TAQ2_9ARAC</name>
<dbReference type="EMBL" id="BPLQ01009186">
    <property type="protein sequence ID" value="GIY42331.1"/>
    <property type="molecule type" value="Genomic_DNA"/>
</dbReference>
<dbReference type="AlphaFoldDB" id="A0AAV4TAQ2"/>